<dbReference type="GeneID" id="38786945"/>
<dbReference type="AlphaFoldDB" id="A0A401H6F2"/>
<dbReference type="SUPFAM" id="SSF56112">
    <property type="entry name" value="Protein kinase-like (PK-like)"/>
    <property type="match status" value="1"/>
</dbReference>
<reference evidence="3 4" key="1">
    <citation type="journal article" date="2018" name="Sci. Rep.">
        <title>Genome sequence of the cauliflower mushroom Sparassis crispa (Hanabiratake) and its association with beneficial usage.</title>
        <authorList>
            <person name="Kiyama R."/>
            <person name="Furutani Y."/>
            <person name="Kawaguchi K."/>
            <person name="Nakanishi T."/>
        </authorList>
    </citation>
    <scope>NUCLEOTIDE SEQUENCE [LARGE SCALE GENOMIC DNA]</scope>
</reference>
<dbReference type="InParanoid" id="A0A401H6F2"/>
<dbReference type="RefSeq" id="XP_027620941.1">
    <property type="nucleotide sequence ID" value="XM_027765140.1"/>
</dbReference>
<dbReference type="InterPro" id="IPR011009">
    <property type="entry name" value="Kinase-like_dom_sf"/>
</dbReference>
<keyword evidence="4" id="KW-1185">Reference proteome</keyword>
<sequence length="716" mass="82608">MHGKFVKMPVADFLENFVPKAPSNTPKTRFTRIPRADSIEKKMQVAFAKNVNGKHMCPGYCIVEMEHRYDEYDSTSQTADVALYSASECPTDNRPNWNVQRLHFEFKRQYNQDDPFDDSSDDFEDVPSDRLDKRGECIQNAATLFERQQRCFCFTVMILGRWARLCRWDRSGAVISEKFDYIKERYLVEFLWRFAHLSPVQQGDDPTAIPIPKNSGDANLMREKAKPRDENCGHIREYFRNSLDESWTWWRLKIDVHVGGADSTAHEVKGEYLVGRPRFYTINMAGRGTRGYVAVDCETGNFVWLKDAWRMDHAGIEKEGDILQRLNELEIGNIPTMLQHGDILQQHTLTQDHWHVPTSNPMKTNVLKLHTHYRLVEKEVCRPMRDFKHGQELTRLVWDSHRDVMKLAGIIHRDISSGNLLINEYEIEASNGGKRIARDGILADWELSKALPDGSEESDGPRQPYRAGTWQFLSVRTLNNPFRTITVEDELESFFHVLLYFGVRYLRHNILDVDVFISKYFDDGYPIGDDWVCGDRKWAAINSGIIKDCERKLKFEFSENKHDSRRHPLTGIIVELLKSFKSYYAVGDSDTHSADVPLSDDEAGQESDDSAFTGTRALEVNVDLSSMRTNRQKEMQLKAEFDREQAKLLRSHEPTLAILVLVLKNEIWPVDDKIGDQLHPDFQTMKAQKEKGHLKRPVDAEQSAAGPSGSKRSRIQ</sequence>
<proteinExistence type="predicted"/>
<evidence type="ECO:0000256" key="1">
    <source>
        <dbReference type="SAM" id="MobiDB-lite"/>
    </source>
</evidence>
<dbReference type="PROSITE" id="PS00109">
    <property type="entry name" value="PROTEIN_KINASE_TYR"/>
    <property type="match status" value="1"/>
</dbReference>
<evidence type="ECO:0000259" key="2">
    <source>
        <dbReference type="Pfam" id="PF17667"/>
    </source>
</evidence>
<comment type="caution">
    <text evidence="3">The sequence shown here is derived from an EMBL/GenBank/DDBJ whole genome shotgun (WGS) entry which is preliminary data.</text>
</comment>
<gene>
    <name evidence="3" type="ORF">SCP_1800500</name>
</gene>
<dbReference type="PANTHER" id="PTHR38248">
    <property type="entry name" value="FUNK1 6"/>
    <property type="match status" value="1"/>
</dbReference>
<dbReference type="OrthoDB" id="2801804at2759"/>
<dbReference type="EMBL" id="BFAD01000018">
    <property type="protein sequence ID" value="GBE90028.1"/>
    <property type="molecule type" value="Genomic_DNA"/>
</dbReference>
<name>A0A401H6F2_9APHY</name>
<organism evidence="3 4">
    <name type="scientific">Sparassis crispa</name>
    <dbReference type="NCBI Taxonomy" id="139825"/>
    <lineage>
        <taxon>Eukaryota</taxon>
        <taxon>Fungi</taxon>
        <taxon>Dikarya</taxon>
        <taxon>Basidiomycota</taxon>
        <taxon>Agaricomycotina</taxon>
        <taxon>Agaricomycetes</taxon>
        <taxon>Polyporales</taxon>
        <taxon>Sparassidaceae</taxon>
        <taxon>Sparassis</taxon>
    </lineage>
</organism>
<accession>A0A401H6F2</accession>
<feature type="domain" description="Fungal-type protein kinase" evidence="2">
    <location>
        <begin position="139"/>
        <end position="500"/>
    </location>
</feature>
<evidence type="ECO:0000313" key="3">
    <source>
        <dbReference type="EMBL" id="GBE90028.1"/>
    </source>
</evidence>
<feature type="compositionally biased region" description="Basic and acidic residues" evidence="1">
    <location>
        <begin position="687"/>
        <end position="699"/>
    </location>
</feature>
<evidence type="ECO:0000313" key="4">
    <source>
        <dbReference type="Proteomes" id="UP000287166"/>
    </source>
</evidence>
<dbReference type="Pfam" id="PF17667">
    <property type="entry name" value="Pkinase_fungal"/>
    <property type="match status" value="1"/>
</dbReference>
<dbReference type="Gene3D" id="1.10.510.10">
    <property type="entry name" value="Transferase(Phosphotransferase) domain 1"/>
    <property type="match status" value="1"/>
</dbReference>
<dbReference type="PANTHER" id="PTHR38248:SF2">
    <property type="entry name" value="FUNK1 11"/>
    <property type="match status" value="1"/>
</dbReference>
<feature type="region of interest" description="Disordered" evidence="1">
    <location>
        <begin position="685"/>
        <end position="716"/>
    </location>
</feature>
<protein>
    <recommendedName>
        <fullName evidence="2">Fungal-type protein kinase domain-containing protein</fullName>
    </recommendedName>
</protein>
<dbReference type="Proteomes" id="UP000287166">
    <property type="component" value="Unassembled WGS sequence"/>
</dbReference>
<dbReference type="InterPro" id="IPR008266">
    <property type="entry name" value="Tyr_kinase_AS"/>
</dbReference>
<dbReference type="GO" id="GO:0004672">
    <property type="term" value="F:protein kinase activity"/>
    <property type="evidence" value="ECO:0007669"/>
    <property type="project" value="InterPro"/>
</dbReference>
<dbReference type="InterPro" id="IPR040976">
    <property type="entry name" value="Pkinase_fungal"/>
</dbReference>